<feature type="compositionally biased region" description="Basic and acidic residues" evidence="1">
    <location>
        <begin position="19"/>
        <end position="46"/>
    </location>
</feature>
<feature type="region of interest" description="Disordered" evidence="1">
    <location>
        <begin position="1"/>
        <end position="71"/>
    </location>
</feature>
<keyword evidence="2" id="KW-0812">Transmembrane</keyword>
<feature type="transmembrane region" description="Helical" evidence="2">
    <location>
        <begin position="252"/>
        <end position="270"/>
    </location>
</feature>
<evidence type="ECO:0008006" key="5">
    <source>
        <dbReference type="Google" id="ProtNLM"/>
    </source>
</evidence>
<feature type="compositionally biased region" description="Basic and acidic residues" evidence="1">
    <location>
        <begin position="1"/>
        <end position="11"/>
    </location>
</feature>
<dbReference type="InterPro" id="IPR029370">
    <property type="entry name" value="TMEM117"/>
</dbReference>
<name>A0ABQ9DZS0_TEGGR</name>
<feature type="compositionally biased region" description="Polar residues" evidence="1">
    <location>
        <begin position="61"/>
        <end position="71"/>
    </location>
</feature>
<evidence type="ECO:0000256" key="1">
    <source>
        <dbReference type="SAM" id="MobiDB-lite"/>
    </source>
</evidence>
<reference evidence="3 4" key="1">
    <citation type="submission" date="2022-12" db="EMBL/GenBank/DDBJ databases">
        <title>Chromosome-level genome of Tegillarca granosa.</title>
        <authorList>
            <person name="Kim J."/>
        </authorList>
    </citation>
    <scope>NUCLEOTIDE SEQUENCE [LARGE SCALE GENOMIC DNA]</scope>
    <source>
        <strain evidence="3">Teg-2019</strain>
        <tissue evidence="3">Adductor muscle</tissue>
    </source>
</reference>
<keyword evidence="2" id="KW-1133">Transmembrane helix</keyword>
<feature type="transmembrane region" description="Helical" evidence="2">
    <location>
        <begin position="158"/>
        <end position="176"/>
    </location>
</feature>
<feature type="transmembrane region" description="Helical" evidence="2">
    <location>
        <begin position="310"/>
        <end position="327"/>
    </location>
</feature>
<sequence length="613" mass="71629">YYTKEEIHNEDINENQEDNLDRNEKKNETKVQRENSKKSKSRENSIKQRKKGSESVVLQVGETNPAINIDDSGQLNVDEVEMTQNGINPSVDNQKDFDVDNRNSELKSGTGASVKNIDHDSIDHEEFGKGEGKDEPDSASVFSYYMVHDARYYFQHPYCRLFVAYFVTFCNFLIYAEDPVAHSMKECTIPLIGNDFAFVCTRYPPSAWSLLKVLLWLSAMVIGMLLGKYLIHKLLLNKVLRLQMFTECQGSWMIMFMVVLIILFIFSWIYNGFLMIGGDATLDYRISDLMGLTNSIFMKMAATGTWCGKWFNYGILMIVMILDLNMWKNQTFYEPFNYGQYTDYDGKIMTVVDSYSLTKLNRTLFTYTYRNMTFDPNTNKTFLSGDKMMMSRFYSFALYIKILAFIPRKWFNYGILFLVMILDLNMWKNQIFYSPFDFGQYVDGEAKIHTVLDDYSLKNFNESQFTYSFRNSTLNPLTNLSYYSGDGVMNSRYYNISLSIKGVAFIPSLLGFVIFGLLIWFFGRFKPTVEDPYAGRLIKRKRKKKFSIRNLRDSFRRKIDLRKKVQAVPKLLKFTRRNTENRQHLRNGERNSGYPENLDMFISASIVENVYCI</sequence>
<dbReference type="Proteomes" id="UP001217089">
    <property type="component" value="Unassembled WGS sequence"/>
</dbReference>
<accession>A0ABQ9DZS0</accession>
<organism evidence="3 4">
    <name type="scientific">Tegillarca granosa</name>
    <name type="common">Malaysian cockle</name>
    <name type="synonym">Anadara granosa</name>
    <dbReference type="NCBI Taxonomy" id="220873"/>
    <lineage>
        <taxon>Eukaryota</taxon>
        <taxon>Metazoa</taxon>
        <taxon>Spiralia</taxon>
        <taxon>Lophotrochozoa</taxon>
        <taxon>Mollusca</taxon>
        <taxon>Bivalvia</taxon>
        <taxon>Autobranchia</taxon>
        <taxon>Pteriomorphia</taxon>
        <taxon>Arcoida</taxon>
        <taxon>Arcoidea</taxon>
        <taxon>Arcidae</taxon>
        <taxon>Tegillarca</taxon>
    </lineage>
</organism>
<evidence type="ECO:0000313" key="4">
    <source>
        <dbReference type="Proteomes" id="UP001217089"/>
    </source>
</evidence>
<dbReference type="PANTHER" id="PTHR31226:SF1">
    <property type="entry name" value="TRANSMEMBRANE PROTEIN 117"/>
    <property type="match status" value="1"/>
</dbReference>
<feature type="transmembrane region" description="Helical" evidence="2">
    <location>
        <begin position="498"/>
        <end position="522"/>
    </location>
</feature>
<feature type="transmembrane region" description="Helical" evidence="2">
    <location>
        <begin position="410"/>
        <end position="427"/>
    </location>
</feature>
<evidence type="ECO:0000313" key="3">
    <source>
        <dbReference type="EMBL" id="KAJ8298569.1"/>
    </source>
</evidence>
<gene>
    <name evidence="3" type="ORF">KUTeg_022629</name>
</gene>
<dbReference type="EMBL" id="JARBDR010000921">
    <property type="protein sequence ID" value="KAJ8298569.1"/>
    <property type="molecule type" value="Genomic_DNA"/>
</dbReference>
<evidence type="ECO:0000256" key="2">
    <source>
        <dbReference type="SAM" id="Phobius"/>
    </source>
</evidence>
<dbReference type="Pfam" id="PF15113">
    <property type="entry name" value="TMEM117"/>
    <property type="match status" value="2"/>
</dbReference>
<keyword evidence="4" id="KW-1185">Reference proteome</keyword>
<feature type="region of interest" description="Disordered" evidence="1">
    <location>
        <begin position="85"/>
        <end position="116"/>
    </location>
</feature>
<feature type="compositionally biased region" description="Basic and acidic residues" evidence="1">
    <location>
        <begin position="93"/>
        <end position="105"/>
    </location>
</feature>
<feature type="transmembrane region" description="Helical" evidence="2">
    <location>
        <begin position="213"/>
        <end position="231"/>
    </location>
</feature>
<feature type="non-terminal residue" evidence="3">
    <location>
        <position position="1"/>
    </location>
</feature>
<proteinExistence type="predicted"/>
<dbReference type="PANTHER" id="PTHR31226">
    <property type="entry name" value="TRANSMEMBRANE PROTEIN 117"/>
    <property type="match status" value="1"/>
</dbReference>
<comment type="caution">
    <text evidence="3">The sequence shown here is derived from an EMBL/GenBank/DDBJ whole genome shotgun (WGS) entry which is preliminary data.</text>
</comment>
<keyword evidence="2" id="KW-0472">Membrane</keyword>
<protein>
    <recommendedName>
        <fullName evidence="5">Transmembrane protein 117</fullName>
    </recommendedName>
</protein>